<reference evidence="10 11" key="1">
    <citation type="submission" date="2021-03" db="EMBL/GenBank/DDBJ databases">
        <title>Genomic Encyclopedia of Type Strains, Phase IV (KMG-IV): sequencing the most valuable type-strain genomes for metagenomic binning, comparative biology and taxonomic classification.</title>
        <authorList>
            <person name="Goeker M."/>
        </authorList>
    </citation>
    <scope>NUCLEOTIDE SEQUENCE [LARGE SCALE GENOMIC DNA]</scope>
    <source>
        <strain evidence="10 11">DSM 24738</strain>
    </source>
</reference>
<dbReference type="Proteomes" id="UP001519343">
    <property type="component" value="Unassembled WGS sequence"/>
</dbReference>
<keyword evidence="6 8" id="KW-0456">Lyase</keyword>
<gene>
    <name evidence="8" type="primary">trpA</name>
    <name evidence="10" type="ORF">J2Z37_003453</name>
</gene>
<dbReference type="InterPro" id="IPR013785">
    <property type="entry name" value="Aldolase_TIM"/>
</dbReference>
<comment type="caution">
    <text evidence="10">The sequence shown here is derived from an EMBL/GenBank/DDBJ whole genome shotgun (WGS) entry which is preliminary data.</text>
</comment>
<protein>
    <recommendedName>
        <fullName evidence="8">Tryptophan synthase alpha chain</fullName>
        <ecNumber evidence="8">4.2.1.20</ecNumber>
    </recommendedName>
</protein>
<dbReference type="EC" id="4.2.1.20" evidence="8"/>
<dbReference type="CDD" id="cd04724">
    <property type="entry name" value="Tryptophan_synthase_alpha"/>
    <property type="match status" value="1"/>
</dbReference>
<evidence type="ECO:0000256" key="2">
    <source>
        <dbReference type="ARBA" id="ARBA00011270"/>
    </source>
</evidence>
<feature type="active site" description="Proton acceptor" evidence="8">
    <location>
        <position position="62"/>
    </location>
</feature>
<dbReference type="NCBIfam" id="TIGR00262">
    <property type="entry name" value="trpA"/>
    <property type="match status" value="1"/>
</dbReference>
<comment type="pathway">
    <text evidence="1 8">Amino-acid biosynthesis; L-tryptophan biosynthesis; L-tryptophan from chorismate: step 5/5.</text>
</comment>
<comment type="subunit">
    <text evidence="2 8">Tetramer of two alpha and two beta chains.</text>
</comment>
<keyword evidence="11" id="KW-1185">Reference proteome</keyword>
<dbReference type="GO" id="GO:0004834">
    <property type="term" value="F:tryptophan synthase activity"/>
    <property type="evidence" value="ECO:0007669"/>
    <property type="project" value="UniProtKB-EC"/>
</dbReference>
<keyword evidence="5 8" id="KW-0057">Aromatic amino acid biosynthesis</keyword>
<evidence type="ECO:0000256" key="3">
    <source>
        <dbReference type="ARBA" id="ARBA00022605"/>
    </source>
</evidence>
<sequence>MIAVREQEIEKKFQSRTTPLFIPFITAGDPSLEATVKIALALEQAGADILELGVPYSDPLADGPTIQGASARALRNGVNIETCVRLAGQMREQGLTIPVILFTYYNPVLQYGIESLFQLMRKQGVDGILIPDLPVEESGEVIALSKQYSIPLISLVAPTSKQRIRKIAEQAEGFIYCVSSLGVTGTRNQLSDGVEDFLKEVRANSKVPIAVGFGISTPEQMQQLAPFADGLIVGSALVKTIEANSELLQNADTAEKGLENIKRFVQNLKCGVR</sequence>
<evidence type="ECO:0000256" key="1">
    <source>
        <dbReference type="ARBA" id="ARBA00004733"/>
    </source>
</evidence>
<proteinExistence type="inferred from homology"/>
<dbReference type="Gene3D" id="3.20.20.70">
    <property type="entry name" value="Aldolase class I"/>
    <property type="match status" value="1"/>
</dbReference>
<dbReference type="PANTHER" id="PTHR43406:SF1">
    <property type="entry name" value="TRYPTOPHAN SYNTHASE ALPHA CHAIN, CHLOROPLASTIC"/>
    <property type="match status" value="1"/>
</dbReference>
<evidence type="ECO:0000256" key="8">
    <source>
        <dbReference type="HAMAP-Rule" id="MF_00131"/>
    </source>
</evidence>
<dbReference type="InterPro" id="IPR002028">
    <property type="entry name" value="Trp_synthase_suA"/>
</dbReference>
<comment type="similarity">
    <text evidence="8 9">Belongs to the TrpA family.</text>
</comment>
<dbReference type="HAMAP" id="MF_00131">
    <property type="entry name" value="Trp_synth_alpha"/>
    <property type="match status" value="1"/>
</dbReference>
<keyword evidence="4 8" id="KW-0822">Tryptophan biosynthesis</keyword>
<evidence type="ECO:0000256" key="6">
    <source>
        <dbReference type="ARBA" id="ARBA00023239"/>
    </source>
</evidence>
<evidence type="ECO:0000313" key="10">
    <source>
        <dbReference type="EMBL" id="MBP1933440.1"/>
    </source>
</evidence>
<evidence type="ECO:0000256" key="5">
    <source>
        <dbReference type="ARBA" id="ARBA00023141"/>
    </source>
</evidence>
<feature type="active site" description="Proton acceptor" evidence="8">
    <location>
        <position position="51"/>
    </location>
</feature>
<evidence type="ECO:0000256" key="4">
    <source>
        <dbReference type="ARBA" id="ARBA00022822"/>
    </source>
</evidence>
<name>A0ABS4GT30_9BACL</name>
<comment type="catalytic activity">
    <reaction evidence="7 8">
        <text>(1S,2R)-1-C-(indol-3-yl)glycerol 3-phosphate + L-serine = D-glyceraldehyde 3-phosphate + L-tryptophan + H2O</text>
        <dbReference type="Rhea" id="RHEA:10532"/>
        <dbReference type="ChEBI" id="CHEBI:15377"/>
        <dbReference type="ChEBI" id="CHEBI:33384"/>
        <dbReference type="ChEBI" id="CHEBI:57912"/>
        <dbReference type="ChEBI" id="CHEBI:58866"/>
        <dbReference type="ChEBI" id="CHEBI:59776"/>
        <dbReference type="EC" id="4.2.1.20"/>
    </reaction>
</comment>
<keyword evidence="3 8" id="KW-0028">Amino-acid biosynthesis</keyword>
<dbReference type="PROSITE" id="PS00167">
    <property type="entry name" value="TRP_SYNTHASE_ALPHA"/>
    <property type="match status" value="1"/>
</dbReference>
<dbReference type="SUPFAM" id="SSF51366">
    <property type="entry name" value="Ribulose-phoshate binding barrel"/>
    <property type="match status" value="1"/>
</dbReference>
<dbReference type="InterPro" id="IPR011060">
    <property type="entry name" value="RibuloseP-bd_barrel"/>
</dbReference>
<dbReference type="Pfam" id="PF00290">
    <property type="entry name" value="Trp_syntA"/>
    <property type="match status" value="1"/>
</dbReference>
<dbReference type="PANTHER" id="PTHR43406">
    <property type="entry name" value="TRYPTOPHAN SYNTHASE, ALPHA CHAIN"/>
    <property type="match status" value="1"/>
</dbReference>
<evidence type="ECO:0000256" key="7">
    <source>
        <dbReference type="ARBA" id="ARBA00049047"/>
    </source>
</evidence>
<evidence type="ECO:0000313" key="11">
    <source>
        <dbReference type="Proteomes" id="UP001519343"/>
    </source>
</evidence>
<dbReference type="EMBL" id="JAGGKT010000011">
    <property type="protein sequence ID" value="MBP1933440.1"/>
    <property type="molecule type" value="Genomic_DNA"/>
</dbReference>
<evidence type="ECO:0000256" key="9">
    <source>
        <dbReference type="RuleBase" id="RU003662"/>
    </source>
</evidence>
<dbReference type="InterPro" id="IPR018204">
    <property type="entry name" value="Trp_synthase_alpha_AS"/>
</dbReference>
<comment type="function">
    <text evidence="8">The alpha subunit is responsible for the aldol cleavage of indoleglycerol phosphate to indole and glyceraldehyde 3-phosphate.</text>
</comment>
<organism evidence="10 11">
    <name type="scientific">Ammoniphilus resinae</name>
    <dbReference type="NCBI Taxonomy" id="861532"/>
    <lineage>
        <taxon>Bacteria</taxon>
        <taxon>Bacillati</taxon>
        <taxon>Bacillota</taxon>
        <taxon>Bacilli</taxon>
        <taxon>Bacillales</taxon>
        <taxon>Paenibacillaceae</taxon>
        <taxon>Aneurinibacillus group</taxon>
        <taxon>Ammoniphilus</taxon>
    </lineage>
</organism>
<accession>A0ABS4GT30</accession>